<gene>
    <name evidence="6" type="ORF">OSB1V03_LOCUS5591</name>
</gene>
<evidence type="ECO:0000313" key="7">
    <source>
        <dbReference type="Proteomes" id="UP000759131"/>
    </source>
</evidence>
<dbReference type="InterPro" id="IPR032104">
    <property type="entry name" value="Spaetzle"/>
</dbReference>
<protein>
    <recommendedName>
        <fullName evidence="5">Spaetzle domain-containing protein</fullName>
    </recommendedName>
</protein>
<feature type="region of interest" description="Disordered" evidence="4">
    <location>
        <begin position="132"/>
        <end position="154"/>
    </location>
</feature>
<feature type="compositionally biased region" description="Acidic residues" evidence="4">
    <location>
        <begin position="132"/>
        <end position="153"/>
    </location>
</feature>
<sequence>MIILLGLQIFRVANQLMNGSTPLHPFPANSDDISKRYNELKTLDDSSDPKPSIRKYSKQKIIPKPHSYAESVKRPKYRNNYLISDSDVNSDDKNESDFDSQPNAEVKDDDNNSDDNNNNKYVADYNELEQDFNDFDTNDESDDKNEEPIEESADYNYKEEMTPECASEHTFCDYDDNYPQNWIQKSIDKQMDLLTQIMPESSETFDLVEGISKERDENYTYSENVNHMLNDDQNDDKNTDNNEIQYTNGGYICPSLVDYIQPKRAQNTEGLWKVILNLNESYRGIDVKQHIRLEECHTAMSGCWPGLQTKAFIWIFFGSQSPVPLNNSIEHAMPSRRQ</sequence>
<dbReference type="EMBL" id="CAJPIZ010002851">
    <property type="protein sequence ID" value="CAG2105585.1"/>
    <property type="molecule type" value="Genomic_DNA"/>
</dbReference>
<keyword evidence="2" id="KW-1015">Disulfide bond</keyword>
<evidence type="ECO:0000256" key="3">
    <source>
        <dbReference type="ARBA" id="ARBA00023180"/>
    </source>
</evidence>
<feature type="region of interest" description="Disordered" evidence="4">
    <location>
        <begin position="41"/>
        <end position="120"/>
    </location>
</feature>
<evidence type="ECO:0000256" key="4">
    <source>
        <dbReference type="SAM" id="MobiDB-lite"/>
    </source>
</evidence>
<dbReference type="GO" id="GO:0005615">
    <property type="term" value="C:extracellular space"/>
    <property type="evidence" value="ECO:0007669"/>
    <property type="project" value="UniProtKB-ARBA"/>
</dbReference>
<proteinExistence type="predicted"/>
<dbReference type="GO" id="GO:0045087">
    <property type="term" value="P:innate immune response"/>
    <property type="evidence" value="ECO:0007669"/>
    <property type="project" value="TreeGrafter"/>
</dbReference>
<dbReference type="PANTHER" id="PTHR23199">
    <property type="entry name" value="NEUROTROPHIN 1-RELATED"/>
    <property type="match status" value="1"/>
</dbReference>
<dbReference type="InterPro" id="IPR029034">
    <property type="entry name" value="Cystine-knot_cytokine"/>
</dbReference>
<keyword evidence="1" id="KW-0732">Signal</keyword>
<dbReference type="GO" id="GO:0008083">
    <property type="term" value="F:growth factor activity"/>
    <property type="evidence" value="ECO:0007669"/>
    <property type="project" value="TreeGrafter"/>
</dbReference>
<feature type="compositionally biased region" description="Basic residues" evidence="4">
    <location>
        <begin position="52"/>
        <end position="63"/>
    </location>
</feature>
<dbReference type="GO" id="GO:0021556">
    <property type="term" value="P:central nervous system formation"/>
    <property type="evidence" value="ECO:0007669"/>
    <property type="project" value="TreeGrafter"/>
</dbReference>
<dbReference type="Gene3D" id="2.10.90.10">
    <property type="entry name" value="Cystine-knot cytokines"/>
    <property type="match status" value="1"/>
</dbReference>
<feature type="domain" description="Spaetzle" evidence="5">
    <location>
        <begin position="251"/>
        <end position="303"/>
    </location>
</feature>
<dbReference type="InterPro" id="IPR052444">
    <property type="entry name" value="Spz/Toll_ligand-like"/>
</dbReference>
<dbReference type="Pfam" id="PF16077">
    <property type="entry name" value="Spaetzle"/>
    <property type="match status" value="1"/>
</dbReference>
<dbReference type="EMBL" id="OC857426">
    <property type="protein sequence ID" value="CAD7625155.1"/>
    <property type="molecule type" value="Genomic_DNA"/>
</dbReference>
<organism evidence="6">
    <name type="scientific">Medioppia subpectinata</name>
    <dbReference type="NCBI Taxonomy" id="1979941"/>
    <lineage>
        <taxon>Eukaryota</taxon>
        <taxon>Metazoa</taxon>
        <taxon>Ecdysozoa</taxon>
        <taxon>Arthropoda</taxon>
        <taxon>Chelicerata</taxon>
        <taxon>Arachnida</taxon>
        <taxon>Acari</taxon>
        <taxon>Acariformes</taxon>
        <taxon>Sarcoptiformes</taxon>
        <taxon>Oribatida</taxon>
        <taxon>Brachypylina</taxon>
        <taxon>Oppioidea</taxon>
        <taxon>Oppiidae</taxon>
        <taxon>Medioppia</taxon>
    </lineage>
</organism>
<evidence type="ECO:0000256" key="1">
    <source>
        <dbReference type="ARBA" id="ARBA00022729"/>
    </source>
</evidence>
<dbReference type="PANTHER" id="PTHR23199:SF12">
    <property type="entry name" value="NEUROTROPHIN 1-RELATED"/>
    <property type="match status" value="1"/>
</dbReference>
<keyword evidence="3" id="KW-0325">Glycoprotein</keyword>
<dbReference type="Proteomes" id="UP000759131">
    <property type="component" value="Unassembled WGS sequence"/>
</dbReference>
<reference evidence="6" key="1">
    <citation type="submission" date="2020-11" db="EMBL/GenBank/DDBJ databases">
        <authorList>
            <person name="Tran Van P."/>
        </authorList>
    </citation>
    <scope>NUCLEOTIDE SEQUENCE</scope>
</reference>
<keyword evidence="7" id="KW-1185">Reference proteome</keyword>
<dbReference type="OrthoDB" id="10064289at2759"/>
<evidence type="ECO:0000256" key="2">
    <source>
        <dbReference type="ARBA" id="ARBA00023157"/>
    </source>
</evidence>
<evidence type="ECO:0000313" key="6">
    <source>
        <dbReference type="EMBL" id="CAD7625155.1"/>
    </source>
</evidence>
<dbReference type="GO" id="GO:0005121">
    <property type="term" value="F:Toll binding"/>
    <property type="evidence" value="ECO:0007669"/>
    <property type="project" value="TreeGrafter"/>
</dbReference>
<accession>A0A7R9KN25</accession>
<dbReference type="AlphaFoldDB" id="A0A7R9KN25"/>
<evidence type="ECO:0000259" key="5">
    <source>
        <dbReference type="Pfam" id="PF16077"/>
    </source>
</evidence>
<dbReference type="SUPFAM" id="SSF57501">
    <property type="entry name" value="Cystine-knot cytokines"/>
    <property type="match status" value="1"/>
</dbReference>
<name>A0A7R9KN25_9ACAR</name>